<sequence length="91" mass="10552">MVWRVMLRRLASGPQLKIGQQGVWTVSTGALRWAEAMVKLKHESTHQGMSAAYVVLLKRKKQSQELARFRVDELDVDPRSLPFYIKEFVRP</sequence>
<organism evidence="1 2">
    <name type="scientific">Hymenobacter rubripertinctus</name>
    <dbReference type="NCBI Taxonomy" id="2029981"/>
    <lineage>
        <taxon>Bacteria</taxon>
        <taxon>Pseudomonadati</taxon>
        <taxon>Bacteroidota</taxon>
        <taxon>Cytophagia</taxon>
        <taxon>Cytophagales</taxon>
        <taxon>Hymenobacteraceae</taxon>
        <taxon>Hymenobacter</taxon>
    </lineage>
</organism>
<name>A0A418R1P6_9BACT</name>
<proteinExistence type="predicted"/>
<evidence type="ECO:0000313" key="1">
    <source>
        <dbReference type="EMBL" id="RIY11343.1"/>
    </source>
</evidence>
<protein>
    <submittedName>
        <fullName evidence="1">Uncharacterized protein</fullName>
    </submittedName>
</protein>
<dbReference type="EMBL" id="QYCN01000009">
    <property type="protein sequence ID" value="RIY11343.1"/>
    <property type="molecule type" value="Genomic_DNA"/>
</dbReference>
<keyword evidence="2" id="KW-1185">Reference proteome</keyword>
<dbReference type="AlphaFoldDB" id="A0A418R1P6"/>
<comment type="caution">
    <text evidence="1">The sequence shown here is derived from an EMBL/GenBank/DDBJ whole genome shotgun (WGS) entry which is preliminary data.</text>
</comment>
<evidence type="ECO:0000313" key="2">
    <source>
        <dbReference type="Proteomes" id="UP000284250"/>
    </source>
</evidence>
<gene>
    <name evidence="1" type="ORF">D0T11_07730</name>
</gene>
<dbReference type="Proteomes" id="UP000284250">
    <property type="component" value="Unassembled WGS sequence"/>
</dbReference>
<reference evidence="1 2" key="1">
    <citation type="submission" date="2019-01" db="EMBL/GenBank/DDBJ databases">
        <title>Hymenobacter humicola sp. nov., isolated from soils in Antarctica.</title>
        <authorList>
            <person name="Sedlacek I."/>
            <person name="Holochova P."/>
            <person name="Kralova S."/>
            <person name="Pantucek R."/>
            <person name="Stankova E."/>
            <person name="Vrbovska V."/>
            <person name="Kristofova L."/>
            <person name="Svec P."/>
            <person name="Busse H.-J."/>
        </authorList>
    </citation>
    <scope>NUCLEOTIDE SEQUENCE [LARGE SCALE GENOMIC DNA]</scope>
    <source>
        <strain evidence="1 2">CCM 8852</strain>
    </source>
</reference>
<accession>A0A418R1P6</accession>